<evidence type="ECO:0000256" key="1">
    <source>
        <dbReference type="SAM" id="Phobius"/>
    </source>
</evidence>
<proteinExistence type="predicted"/>
<keyword evidence="1" id="KW-0812">Transmembrane</keyword>
<sequence>MVSGRYSKDVYFQKFEKTVFQDCSIADKCLNDIKSNNEKLYEIGCSLDKAYKYADILYSKRTENYYICLHLNDWLNKKKDDYIYYGNSCENSELWNTYIEVLWEKLGKEDERNHWCVRSTINYACFNYSKSRTPVLVVFSLLTFAAVAFFIFYDISTFKSWIINKIYNKGKIQQSMDEDGSHMSPQHSIINVSQYNEKRGINFHYHSSENS</sequence>
<accession>A0A1A9AGI5</accession>
<keyword evidence="5" id="KW-1185">Reference proteome</keyword>
<evidence type="ECO:0000313" key="5">
    <source>
        <dbReference type="Proteomes" id="UP000078555"/>
    </source>
</evidence>
<dbReference type="Proteomes" id="UP000078555">
    <property type="component" value="Unassembled WGS sequence"/>
</dbReference>
<protein>
    <submittedName>
        <fullName evidence="2">PIR Superfamily Protein</fullName>
    </submittedName>
</protein>
<organism evidence="2 5">
    <name type="scientific">Plasmodium ovale wallikeri</name>
    <dbReference type="NCBI Taxonomy" id="864142"/>
    <lineage>
        <taxon>Eukaryota</taxon>
        <taxon>Sar</taxon>
        <taxon>Alveolata</taxon>
        <taxon>Apicomplexa</taxon>
        <taxon>Aconoidasida</taxon>
        <taxon>Haemosporida</taxon>
        <taxon>Plasmodiidae</taxon>
        <taxon>Plasmodium</taxon>
        <taxon>Plasmodium (Plasmodium)</taxon>
    </lineage>
</organism>
<dbReference type="AlphaFoldDB" id="A0A1A9AGI5"/>
<dbReference type="Proteomes" id="UP000078550">
    <property type="component" value="Unassembled WGS sequence"/>
</dbReference>
<keyword evidence="1" id="KW-0472">Membrane</keyword>
<gene>
    <name evidence="2" type="ORF">POVWA1_068960</name>
    <name evidence="3" type="ORF">POVWA2_092970</name>
</gene>
<name>A0A1A9AGI5_PLAOA</name>
<evidence type="ECO:0000313" key="4">
    <source>
        <dbReference type="Proteomes" id="UP000078550"/>
    </source>
</evidence>
<reference evidence="4 5" key="2">
    <citation type="submission" date="2016-05" db="EMBL/GenBank/DDBJ databases">
        <authorList>
            <person name="Naeem Raeece"/>
        </authorList>
    </citation>
    <scope>NUCLEOTIDE SEQUENCE [LARGE SCALE GENOMIC DNA]</scope>
</reference>
<evidence type="ECO:0000313" key="2">
    <source>
        <dbReference type="EMBL" id="SBT55299.1"/>
    </source>
</evidence>
<evidence type="ECO:0000313" key="3">
    <source>
        <dbReference type="EMBL" id="SBT59193.1"/>
    </source>
</evidence>
<dbReference type="EMBL" id="FLRD01000639">
    <property type="protein sequence ID" value="SBT55299.1"/>
    <property type="molecule type" value="Genomic_DNA"/>
</dbReference>
<feature type="transmembrane region" description="Helical" evidence="1">
    <location>
        <begin position="135"/>
        <end position="155"/>
    </location>
</feature>
<reference evidence="2" key="1">
    <citation type="submission" date="2016-05" db="EMBL/GenBank/DDBJ databases">
        <authorList>
            <person name="Lavstsen T."/>
            <person name="Jespersen J.S."/>
        </authorList>
    </citation>
    <scope>NUCLEOTIDE SEQUENCE [LARGE SCALE GENOMIC DNA]</scope>
</reference>
<dbReference type="EMBL" id="FLRE01002991">
    <property type="protein sequence ID" value="SBT59193.1"/>
    <property type="molecule type" value="Genomic_DNA"/>
</dbReference>
<keyword evidence="1" id="KW-1133">Transmembrane helix</keyword>